<organism evidence="1 2">
    <name type="scientific">Phytophthora infestans</name>
    <name type="common">Potato late blight agent</name>
    <name type="synonym">Botrytis infestans</name>
    <dbReference type="NCBI Taxonomy" id="4787"/>
    <lineage>
        <taxon>Eukaryota</taxon>
        <taxon>Sar</taxon>
        <taxon>Stramenopiles</taxon>
        <taxon>Oomycota</taxon>
        <taxon>Peronosporomycetes</taxon>
        <taxon>Peronosporales</taxon>
        <taxon>Peronosporaceae</taxon>
        <taxon>Phytophthora</taxon>
    </lineage>
</organism>
<accession>A0A8S9U469</accession>
<dbReference type="EMBL" id="JAACNO010002053">
    <property type="protein sequence ID" value="KAF4135771.1"/>
    <property type="molecule type" value="Genomic_DNA"/>
</dbReference>
<evidence type="ECO:0000313" key="2">
    <source>
        <dbReference type="Proteomes" id="UP000704712"/>
    </source>
</evidence>
<name>A0A8S9U469_PHYIN</name>
<evidence type="ECO:0000313" key="1">
    <source>
        <dbReference type="EMBL" id="KAF4135771.1"/>
    </source>
</evidence>
<protein>
    <submittedName>
        <fullName evidence="1">Uncharacterized protein</fullName>
    </submittedName>
</protein>
<dbReference type="AlphaFoldDB" id="A0A8S9U469"/>
<dbReference type="Proteomes" id="UP000704712">
    <property type="component" value="Unassembled WGS sequence"/>
</dbReference>
<reference evidence="1" key="1">
    <citation type="submission" date="2020-03" db="EMBL/GenBank/DDBJ databases">
        <title>Hybrid Assembly of Korean Phytophthora infestans isolates.</title>
        <authorList>
            <person name="Prokchorchik M."/>
            <person name="Lee Y."/>
            <person name="Seo J."/>
            <person name="Cho J.-H."/>
            <person name="Park Y.-E."/>
            <person name="Jang D.-C."/>
            <person name="Im J.-S."/>
            <person name="Choi J.-G."/>
            <person name="Park H.-J."/>
            <person name="Lee G.-B."/>
            <person name="Lee Y.-G."/>
            <person name="Hong S.-Y."/>
            <person name="Cho K."/>
            <person name="Sohn K.H."/>
        </authorList>
    </citation>
    <scope>NUCLEOTIDE SEQUENCE</scope>
    <source>
        <strain evidence="1">KR_2_A2</strain>
    </source>
</reference>
<proteinExistence type="predicted"/>
<sequence>MRKKVARAANHFGVPDFCNGNQLHATTPRLKQFSAYTMVWRTFGGRASNAKLVAGLILANKDKLSLFCCKQRRESAASRLHQTT</sequence>
<gene>
    <name evidence="1" type="ORF">GN958_ATG14995</name>
</gene>
<comment type="caution">
    <text evidence="1">The sequence shown here is derived from an EMBL/GenBank/DDBJ whole genome shotgun (WGS) entry which is preliminary data.</text>
</comment>